<proteinExistence type="predicted"/>
<name>A0ABT1QQ60_9GAMM</name>
<comment type="caution">
    <text evidence="3">The sequence shown here is derived from an EMBL/GenBank/DDBJ whole genome shotgun (WGS) entry which is preliminary data.</text>
</comment>
<dbReference type="EMBL" id="JANFQO010000005">
    <property type="protein sequence ID" value="MCQ4164434.1"/>
    <property type="molecule type" value="Genomic_DNA"/>
</dbReference>
<evidence type="ECO:0000313" key="3">
    <source>
        <dbReference type="EMBL" id="MCQ4164434.1"/>
    </source>
</evidence>
<accession>A0ABT1QQ60</accession>
<feature type="compositionally biased region" description="Basic and acidic residues" evidence="1">
    <location>
        <begin position="165"/>
        <end position="186"/>
    </location>
</feature>
<evidence type="ECO:0000256" key="1">
    <source>
        <dbReference type="SAM" id="MobiDB-lite"/>
    </source>
</evidence>
<keyword evidence="4" id="KW-1185">Reference proteome</keyword>
<sequence>MQTLHLAGGTHRYQGEVDIRRNRNPLARLCGFATNLPPAMSAAPLAVEIAAAPEGERWRRDFGGYPMQSRLWRKAGRLCERLGLVTFAFALSVEEGALCWRVQKVSALGLPLPARWFRGVYAREYENAGRYCFEVAAALPLAGELVHYRGWLAVDTSSGAGDALPRVDQRHEPDLEGADSGRRDGDYDTDGGSDGD</sequence>
<evidence type="ECO:0000259" key="2">
    <source>
        <dbReference type="Pfam" id="PF13761"/>
    </source>
</evidence>
<dbReference type="Pfam" id="PF13761">
    <property type="entry name" value="DUF4166"/>
    <property type="match status" value="1"/>
</dbReference>
<dbReference type="InterPro" id="IPR025311">
    <property type="entry name" value="DUF4166"/>
</dbReference>
<gene>
    <name evidence="3" type="ORF">NM961_06895</name>
</gene>
<feature type="compositionally biased region" description="Acidic residues" evidence="1">
    <location>
        <begin position="187"/>
        <end position="196"/>
    </location>
</feature>
<feature type="region of interest" description="Disordered" evidence="1">
    <location>
        <begin position="159"/>
        <end position="196"/>
    </location>
</feature>
<evidence type="ECO:0000313" key="4">
    <source>
        <dbReference type="Proteomes" id="UP001165498"/>
    </source>
</evidence>
<feature type="domain" description="DUF4166" evidence="2">
    <location>
        <begin position="2"/>
        <end position="152"/>
    </location>
</feature>
<dbReference type="Proteomes" id="UP001165498">
    <property type="component" value="Unassembled WGS sequence"/>
</dbReference>
<protein>
    <submittedName>
        <fullName evidence="3">DUF4166 domain-containing protein</fullName>
    </submittedName>
</protein>
<reference evidence="3" key="1">
    <citation type="submission" date="2022-07" db="EMBL/GenBank/DDBJ databases">
        <title>Tahibacter sp., a new gammaproteobacterium isolated from the silt sample collected at pig farm.</title>
        <authorList>
            <person name="Chen H."/>
        </authorList>
    </citation>
    <scope>NUCLEOTIDE SEQUENCE</scope>
    <source>
        <strain evidence="3">P2K</strain>
    </source>
</reference>
<organism evidence="3 4">
    <name type="scientific">Tahibacter harae</name>
    <dbReference type="NCBI Taxonomy" id="2963937"/>
    <lineage>
        <taxon>Bacteria</taxon>
        <taxon>Pseudomonadati</taxon>
        <taxon>Pseudomonadota</taxon>
        <taxon>Gammaproteobacteria</taxon>
        <taxon>Lysobacterales</taxon>
        <taxon>Rhodanobacteraceae</taxon>
        <taxon>Tahibacter</taxon>
    </lineage>
</organism>